<dbReference type="EMBL" id="CP110438">
    <property type="protein sequence ID" value="WAQ93277.1"/>
    <property type="molecule type" value="Genomic_DNA"/>
</dbReference>
<dbReference type="Proteomes" id="UP001164743">
    <property type="component" value="Chromosome 18A"/>
</dbReference>
<gene>
    <name evidence="1" type="ORF">PtA15_18A335</name>
</gene>
<evidence type="ECO:0000313" key="2">
    <source>
        <dbReference type="Proteomes" id="UP001164743"/>
    </source>
</evidence>
<protein>
    <submittedName>
        <fullName evidence="1">Uncharacterized protein</fullName>
    </submittedName>
</protein>
<organism evidence="1 2">
    <name type="scientific">Puccinia triticina</name>
    <dbReference type="NCBI Taxonomy" id="208348"/>
    <lineage>
        <taxon>Eukaryota</taxon>
        <taxon>Fungi</taxon>
        <taxon>Dikarya</taxon>
        <taxon>Basidiomycota</taxon>
        <taxon>Pucciniomycotina</taxon>
        <taxon>Pucciniomycetes</taxon>
        <taxon>Pucciniales</taxon>
        <taxon>Pucciniaceae</taxon>
        <taxon>Puccinia</taxon>
    </lineage>
</organism>
<evidence type="ECO:0000313" key="1">
    <source>
        <dbReference type="EMBL" id="WAQ93277.1"/>
    </source>
</evidence>
<sequence>MEEHKLAFEKIHQAIREDDLWLAAWWMSKFVKKGYRLTHEQLERLELERKYCNNNAIDLAMALDRLAGRNAGFDFDEWLKKGTPFQTIANASLKNWQNGPKAKRLQTEIDTYSCAAGYIEAIISMGTINQADKLKVDSEWVEVIEMEAMGATPSVENSNS</sequence>
<name>A0ABY7D9B2_9BASI</name>
<proteinExistence type="predicted"/>
<dbReference type="GeneID" id="77805760"/>
<reference evidence="1" key="1">
    <citation type="submission" date="2022-10" db="EMBL/GenBank/DDBJ databases">
        <title>Puccinia triticina Genome sequencing and assembly.</title>
        <authorList>
            <person name="Li C."/>
        </authorList>
    </citation>
    <scope>NUCLEOTIDE SEQUENCE</scope>
    <source>
        <strain evidence="1">Pt15</strain>
    </source>
</reference>
<keyword evidence="2" id="KW-1185">Reference proteome</keyword>
<accession>A0ABY7D9B2</accession>
<dbReference type="RefSeq" id="XP_053028832.1">
    <property type="nucleotide sequence ID" value="XM_053164865.1"/>
</dbReference>